<keyword evidence="1" id="KW-0472">Membrane</keyword>
<protein>
    <recommendedName>
        <fullName evidence="4">DUF3311 domain-containing protein</fullName>
    </recommendedName>
</protein>
<keyword evidence="1" id="KW-1133">Transmembrane helix</keyword>
<gene>
    <name evidence="2" type="ORF">CN689_22445</name>
</gene>
<proteinExistence type="predicted"/>
<dbReference type="Pfam" id="PF11755">
    <property type="entry name" value="DUF3311"/>
    <property type="match status" value="1"/>
</dbReference>
<name>A0AAX0RZG2_9BACI</name>
<accession>A0AAX0RZG2</accession>
<dbReference type="AlphaFoldDB" id="A0AAX0RZG2"/>
<dbReference type="Proteomes" id="UP000220106">
    <property type="component" value="Unassembled WGS sequence"/>
</dbReference>
<feature type="transmembrane region" description="Helical" evidence="1">
    <location>
        <begin position="32"/>
        <end position="54"/>
    </location>
</feature>
<keyword evidence="1" id="KW-0812">Transmembrane</keyword>
<evidence type="ECO:0000313" key="3">
    <source>
        <dbReference type="Proteomes" id="UP000220106"/>
    </source>
</evidence>
<dbReference type="InterPro" id="IPR021741">
    <property type="entry name" value="DUF3311"/>
</dbReference>
<dbReference type="PANTHER" id="PTHR40034">
    <property type="entry name" value="BSL5891 PROTEIN"/>
    <property type="match status" value="1"/>
</dbReference>
<evidence type="ECO:0000313" key="2">
    <source>
        <dbReference type="EMBL" id="PEJ28316.1"/>
    </source>
</evidence>
<evidence type="ECO:0008006" key="4">
    <source>
        <dbReference type="Google" id="ProtNLM"/>
    </source>
</evidence>
<dbReference type="PANTHER" id="PTHR40034:SF1">
    <property type="entry name" value="BSL5891 PROTEIN"/>
    <property type="match status" value="1"/>
</dbReference>
<organism evidence="2 3">
    <name type="scientific">Peribacillus butanolivorans</name>
    <dbReference type="NCBI Taxonomy" id="421767"/>
    <lineage>
        <taxon>Bacteria</taxon>
        <taxon>Bacillati</taxon>
        <taxon>Bacillota</taxon>
        <taxon>Bacilli</taxon>
        <taxon>Bacillales</taxon>
        <taxon>Bacillaceae</taxon>
        <taxon>Peribacillus</taxon>
    </lineage>
</organism>
<dbReference type="EMBL" id="NUEQ01000090">
    <property type="protein sequence ID" value="PEJ28316.1"/>
    <property type="molecule type" value="Genomic_DNA"/>
</dbReference>
<reference evidence="2 3" key="1">
    <citation type="submission" date="2017-09" db="EMBL/GenBank/DDBJ databases">
        <title>Large-scale bioinformatics analysis of Bacillus genomes uncovers conserved roles of natural products in bacterial physiology.</title>
        <authorList>
            <consortium name="Agbiome Team Llc"/>
            <person name="Bleich R.M."/>
            <person name="Kirk G.J."/>
            <person name="Santa Maria K.C."/>
            <person name="Allen S.E."/>
            <person name="Farag S."/>
            <person name="Shank E.A."/>
            <person name="Bowers A."/>
        </authorList>
    </citation>
    <scope>NUCLEOTIDE SEQUENCE [LARGE SCALE GENOMIC DNA]</scope>
    <source>
        <strain evidence="2 3">AFS003229</strain>
    </source>
</reference>
<sequence length="66" mass="7619">MKPIYFLALLPFIGLLVGLPFANRVTPYVLGMPFLLFWNVLWVVLTSILLAIMYKFDPMRKESGNE</sequence>
<evidence type="ECO:0000256" key="1">
    <source>
        <dbReference type="SAM" id="Phobius"/>
    </source>
</evidence>
<comment type="caution">
    <text evidence="2">The sequence shown here is derived from an EMBL/GenBank/DDBJ whole genome shotgun (WGS) entry which is preliminary data.</text>
</comment>
<dbReference type="RefSeq" id="WP_098177425.1">
    <property type="nucleotide sequence ID" value="NZ_JBHUBC010000032.1"/>
</dbReference>